<evidence type="ECO:0000313" key="3">
    <source>
        <dbReference type="Proteomes" id="UP000199524"/>
    </source>
</evidence>
<evidence type="ECO:0000313" key="2">
    <source>
        <dbReference type="EMBL" id="SDS42906.1"/>
    </source>
</evidence>
<gene>
    <name evidence="2" type="ORF">SAMN05216598_1563</name>
</gene>
<dbReference type="EMBL" id="LT629777">
    <property type="protein sequence ID" value="SDS42906.1"/>
    <property type="molecule type" value="Genomic_DNA"/>
</dbReference>
<protein>
    <submittedName>
        <fullName evidence="2">Uncharacterized protein</fullName>
    </submittedName>
</protein>
<dbReference type="AlphaFoldDB" id="A0A1H1S593"/>
<dbReference type="Proteomes" id="UP000199524">
    <property type="component" value="Chromosome I"/>
</dbReference>
<name>A0A1H1S593_9PSED</name>
<organism evidence="2 3">
    <name type="scientific">Pseudomonas asplenii</name>
    <dbReference type="NCBI Taxonomy" id="53407"/>
    <lineage>
        <taxon>Bacteria</taxon>
        <taxon>Pseudomonadati</taxon>
        <taxon>Pseudomonadota</taxon>
        <taxon>Gammaproteobacteria</taxon>
        <taxon>Pseudomonadales</taxon>
        <taxon>Pseudomonadaceae</taxon>
        <taxon>Pseudomonas</taxon>
    </lineage>
</organism>
<feature type="compositionally biased region" description="Polar residues" evidence="1">
    <location>
        <begin position="1"/>
        <end position="15"/>
    </location>
</feature>
<reference evidence="3" key="1">
    <citation type="submission" date="2016-10" db="EMBL/GenBank/DDBJ databases">
        <authorList>
            <person name="Varghese N."/>
            <person name="Submissions S."/>
        </authorList>
    </citation>
    <scope>NUCLEOTIDE SEQUENCE [LARGE SCALE GENOMIC DNA]</scope>
    <source>
        <strain evidence="3">ATCC 23835</strain>
    </source>
</reference>
<sequence length="48" mass="5319">MTPTMPDASDTSYSPPQDAENTDKIFQSHAVTSIHVIRYPKISRAISL</sequence>
<keyword evidence="3" id="KW-1185">Reference proteome</keyword>
<evidence type="ECO:0000256" key="1">
    <source>
        <dbReference type="SAM" id="MobiDB-lite"/>
    </source>
</evidence>
<feature type="region of interest" description="Disordered" evidence="1">
    <location>
        <begin position="1"/>
        <end position="24"/>
    </location>
</feature>
<accession>A0A1H1S593</accession>
<proteinExistence type="predicted"/>